<evidence type="ECO:0000313" key="2">
    <source>
        <dbReference type="EMBL" id="MCV7378054.1"/>
    </source>
</evidence>
<dbReference type="SMART" id="SM00587">
    <property type="entry name" value="CHK"/>
    <property type="match status" value="1"/>
</dbReference>
<reference evidence="3 4" key="1">
    <citation type="submission" date="2017-02" db="EMBL/GenBank/DDBJ databases">
        <title>The new phylogeny of genus Mycobacterium.</title>
        <authorList>
            <person name="Tortoli E."/>
            <person name="Trovato A."/>
            <person name="Cirillo D.M."/>
        </authorList>
    </citation>
    <scope>NUCLEOTIDE SEQUENCE [LARGE SCALE GENOMIC DNA]</scope>
    <source>
        <strain evidence="3 4">DSM 45230</strain>
    </source>
</reference>
<protein>
    <submittedName>
        <fullName evidence="2">Phosphotransferase</fullName>
    </submittedName>
</protein>
<dbReference type="InterPro" id="IPR011009">
    <property type="entry name" value="Kinase-like_dom_sf"/>
</dbReference>
<comment type="caution">
    <text evidence="2">The sequence shown here is derived from an EMBL/GenBank/DDBJ whole genome shotgun (WGS) entry which is preliminary data.</text>
</comment>
<proteinExistence type="predicted"/>
<dbReference type="Proteomes" id="UP001141650">
    <property type="component" value="Unassembled WGS sequence"/>
</dbReference>
<name>A0AA42BXE5_9MYCO</name>
<organism evidence="2 5">
    <name type="scientific">Mycobacterium alsense</name>
    <dbReference type="NCBI Taxonomy" id="324058"/>
    <lineage>
        <taxon>Bacteria</taxon>
        <taxon>Bacillati</taxon>
        <taxon>Actinomycetota</taxon>
        <taxon>Actinomycetes</taxon>
        <taxon>Mycobacteriales</taxon>
        <taxon>Mycobacteriaceae</taxon>
        <taxon>Mycobacterium</taxon>
    </lineage>
</organism>
<evidence type="ECO:0000313" key="4">
    <source>
        <dbReference type="Proteomes" id="UP000192319"/>
    </source>
</evidence>
<evidence type="ECO:0000313" key="3">
    <source>
        <dbReference type="EMBL" id="OQZ93461.1"/>
    </source>
</evidence>
<evidence type="ECO:0000313" key="5">
    <source>
        <dbReference type="Proteomes" id="UP001141650"/>
    </source>
</evidence>
<accession>A0AA42BXE5</accession>
<reference evidence="2" key="3">
    <citation type="journal article" date="2022" name="BMC Genomics">
        <title>Comparative genome analysis of mycobacteria focusing on tRNA and non-coding RNA.</title>
        <authorList>
            <person name="Behra P.R.K."/>
            <person name="Pettersson B.M.F."/>
            <person name="Ramesh M."/>
            <person name="Das S."/>
            <person name="Dasgupta S."/>
            <person name="Kirsebom L.A."/>
        </authorList>
    </citation>
    <scope>NUCLEOTIDE SEQUENCE</scope>
    <source>
        <strain evidence="2">CCUG 55640</strain>
    </source>
</reference>
<sequence>MKNAVTRVRSIVGLTAHLGRGVGRVTADAVVRGRLGLPRTVDDIDARVLSKVMGATVRSVRVLSRDAGTSSRARLVLTGKDVPESVFVKVAAQTAATRLMGELGRLGHTEVRFYSQLAPQLNGVPLAYGAAFDAWTGRYLLVLEDLPAETCEFPDTLHPISPDQASLVIESLADLHACFWGRLPRAGRGPLGWLYTPSGDVTSLLTGALMRTSIKRLADRAGTPAAISFDKGRFIADNYRAVAALIDRPPHTVMHGDAHPGNMYFHGGKAGLLDWQAVRRGHPSRELAYTLITSLTTEDRRETQRELLDDYRRALAAAGGPDLDRDDLWLRYRQGALYAYVAPLITAGMGGMQAEEIAMEGLRRGVAALDDLETVAALRGSL</sequence>
<dbReference type="PANTHER" id="PTHR11012">
    <property type="entry name" value="PROTEIN KINASE-LIKE DOMAIN-CONTAINING"/>
    <property type="match status" value="1"/>
</dbReference>
<dbReference type="EMBL" id="MVHD01000002">
    <property type="protein sequence ID" value="OQZ93461.1"/>
    <property type="molecule type" value="Genomic_DNA"/>
</dbReference>
<dbReference type="SUPFAM" id="SSF56112">
    <property type="entry name" value="Protein kinase-like (PK-like)"/>
    <property type="match status" value="1"/>
</dbReference>
<reference evidence="2" key="2">
    <citation type="submission" date="2020-07" db="EMBL/GenBank/DDBJ databases">
        <authorList>
            <person name="Pettersson B.M.F."/>
            <person name="Behra P.R.K."/>
            <person name="Ramesh M."/>
            <person name="Das S."/>
            <person name="Dasgupta S."/>
            <person name="Kirsebom L.A."/>
        </authorList>
    </citation>
    <scope>NUCLEOTIDE SEQUENCE</scope>
    <source>
        <strain evidence="2">CCUG 55640</strain>
    </source>
</reference>
<dbReference type="InterPro" id="IPR002575">
    <property type="entry name" value="Aminoglycoside_PTrfase"/>
</dbReference>
<dbReference type="PANTHER" id="PTHR11012:SF30">
    <property type="entry name" value="PROTEIN KINASE-LIKE DOMAIN-CONTAINING"/>
    <property type="match status" value="1"/>
</dbReference>
<keyword evidence="4" id="KW-1185">Reference proteome</keyword>
<dbReference type="EMBL" id="JACKVH010000012">
    <property type="protein sequence ID" value="MCV7378054.1"/>
    <property type="molecule type" value="Genomic_DNA"/>
</dbReference>
<dbReference type="Gene3D" id="3.90.1200.10">
    <property type="match status" value="1"/>
</dbReference>
<dbReference type="RefSeq" id="WP_083136378.1">
    <property type="nucleotide sequence ID" value="NZ_JACKVH010000012.1"/>
</dbReference>
<dbReference type="Pfam" id="PF01636">
    <property type="entry name" value="APH"/>
    <property type="match status" value="1"/>
</dbReference>
<gene>
    <name evidence="3" type="ORF">BST11_02215</name>
    <name evidence="2" type="ORF">H7K38_05220</name>
</gene>
<evidence type="ECO:0000259" key="1">
    <source>
        <dbReference type="SMART" id="SM00587"/>
    </source>
</evidence>
<feature type="domain" description="CHK kinase-like" evidence="1">
    <location>
        <begin position="141"/>
        <end position="321"/>
    </location>
</feature>
<dbReference type="AlphaFoldDB" id="A0AA42BXE5"/>
<dbReference type="InterPro" id="IPR015897">
    <property type="entry name" value="CHK_kinase-like"/>
</dbReference>
<dbReference type="Proteomes" id="UP000192319">
    <property type="component" value="Unassembled WGS sequence"/>
</dbReference>